<dbReference type="PANTHER" id="PTHR11474">
    <property type="entry name" value="TYROSINASE FAMILY MEMBER"/>
    <property type="match status" value="1"/>
</dbReference>
<evidence type="ECO:0000256" key="1">
    <source>
        <dbReference type="ARBA" id="ARBA00022723"/>
    </source>
</evidence>
<keyword evidence="3" id="KW-0812">Transmembrane</keyword>
<dbReference type="InterPro" id="IPR008922">
    <property type="entry name" value="Di-copper_centre_dom_sf"/>
</dbReference>
<evidence type="ECO:0000313" key="6">
    <source>
        <dbReference type="Proteomes" id="UP001310890"/>
    </source>
</evidence>
<organism evidence="5 6">
    <name type="scientific">Meristemomyces frigidus</name>
    <dbReference type="NCBI Taxonomy" id="1508187"/>
    <lineage>
        <taxon>Eukaryota</taxon>
        <taxon>Fungi</taxon>
        <taxon>Dikarya</taxon>
        <taxon>Ascomycota</taxon>
        <taxon>Pezizomycotina</taxon>
        <taxon>Dothideomycetes</taxon>
        <taxon>Dothideomycetidae</taxon>
        <taxon>Mycosphaerellales</taxon>
        <taxon>Teratosphaeriaceae</taxon>
        <taxon>Meristemomyces</taxon>
    </lineage>
</organism>
<feature type="transmembrane region" description="Helical" evidence="3">
    <location>
        <begin position="41"/>
        <end position="64"/>
    </location>
</feature>
<dbReference type="PROSITE" id="PS00497">
    <property type="entry name" value="TYROSINASE_1"/>
    <property type="match status" value="1"/>
</dbReference>
<protein>
    <recommendedName>
        <fullName evidence="4">Tyrosinase copper-binding domain-containing protein</fullName>
    </recommendedName>
</protein>
<dbReference type="GO" id="GO:0016491">
    <property type="term" value="F:oxidoreductase activity"/>
    <property type="evidence" value="ECO:0007669"/>
    <property type="project" value="InterPro"/>
</dbReference>
<evidence type="ECO:0000313" key="5">
    <source>
        <dbReference type="EMBL" id="KAK5116248.1"/>
    </source>
</evidence>
<evidence type="ECO:0000256" key="2">
    <source>
        <dbReference type="SAM" id="MobiDB-lite"/>
    </source>
</evidence>
<evidence type="ECO:0000256" key="3">
    <source>
        <dbReference type="SAM" id="Phobius"/>
    </source>
</evidence>
<dbReference type="Pfam" id="PF00264">
    <property type="entry name" value="Tyrosinase"/>
    <property type="match status" value="1"/>
</dbReference>
<dbReference type="InterPro" id="IPR050316">
    <property type="entry name" value="Tyrosinase/Hemocyanin"/>
</dbReference>
<keyword evidence="1" id="KW-0479">Metal-binding</keyword>
<accession>A0AAN7TUP1</accession>
<proteinExistence type="predicted"/>
<feature type="region of interest" description="Disordered" evidence="2">
    <location>
        <begin position="73"/>
        <end position="95"/>
    </location>
</feature>
<name>A0AAN7TUP1_9PEZI</name>
<evidence type="ECO:0000259" key="4">
    <source>
        <dbReference type="PROSITE" id="PS00497"/>
    </source>
</evidence>
<dbReference type="PRINTS" id="PR00092">
    <property type="entry name" value="TYROSINASE"/>
</dbReference>
<sequence length="359" mass="40646">MWTVNSKSQQYEAVAADEAEVKVEGGFRGAIENSRRGRRTWVLAALLATVILLPLLIGAGYYIYQSSGHSDTYTEDASPEAGDVKSDISPPPSTRCKQRREWRTISLQDQQSYISAVLCLLSQPSILTTNSNQTTYSDFPRIHSHIGFNTHNSAPFLPWHRYFLHVYEGTQRSKCGYEGGLVYWDWTLHSEALEHSPVFDPAAGYGPFVGITAEYHDVKYQPHCLSRGFRDTEGRLGHIDWRDVSPESIGEVLALGSYEEFVGSRMHDAIPFGLGGDFETFTAPYDPLFFLHYTQLDCLWWLWQQRQPEKGLLAYSGHKHGHSMEMSSLDDTINMQGLAPNVKIRDVMDVEGELLCYTY</sequence>
<comment type="caution">
    <text evidence="5">The sequence shown here is derived from an EMBL/GenBank/DDBJ whole genome shotgun (WGS) entry which is preliminary data.</text>
</comment>
<dbReference type="Proteomes" id="UP001310890">
    <property type="component" value="Unassembled WGS sequence"/>
</dbReference>
<dbReference type="SUPFAM" id="SSF48056">
    <property type="entry name" value="Di-copper centre-containing domain"/>
    <property type="match status" value="1"/>
</dbReference>
<keyword evidence="3" id="KW-1133">Transmembrane helix</keyword>
<gene>
    <name evidence="5" type="ORF">LTR62_008575</name>
</gene>
<reference evidence="5" key="1">
    <citation type="submission" date="2023-08" db="EMBL/GenBank/DDBJ databases">
        <title>Black Yeasts Isolated from many extreme environments.</title>
        <authorList>
            <person name="Coleine C."/>
            <person name="Stajich J.E."/>
            <person name="Selbmann L."/>
        </authorList>
    </citation>
    <scope>NUCLEOTIDE SEQUENCE</scope>
    <source>
        <strain evidence="5">CCFEE 5401</strain>
    </source>
</reference>
<feature type="domain" description="Tyrosinase copper-binding" evidence="4">
    <location>
        <begin position="151"/>
        <end position="168"/>
    </location>
</feature>
<dbReference type="EMBL" id="JAVRRL010000009">
    <property type="protein sequence ID" value="KAK5116248.1"/>
    <property type="molecule type" value="Genomic_DNA"/>
</dbReference>
<dbReference type="GO" id="GO:0046872">
    <property type="term" value="F:metal ion binding"/>
    <property type="evidence" value="ECO:0007669"/>
    <property type="project" value="UniProtKB-KW"/>
</dbReference>
<dbReference type="AlphaFoldDB" id="A0AAN7TUP1"/>
<dbReference type="InterPro" id="IPR002227">
    <property type="entry name" value="Tyrosinase_Cu-bd"/>
</dbReference>
<dbReference type="PANTHER" id="PTHR11474:SF127">
    <property type="entry name" value="TYROSINASE COPPER-BINDING DOMAIN-CONTAINING PROTEIN"/>
    <property type="match status" value="1"/>
</dbReference>
<keyword evidence="3" id="KW-0472">Membrane</keyword>
<dbReference type="Gene3D" id="1.10.1280.10">
    <property type="entry name" value="Di-copper center containing domain from catechol oxidase"/>
    <property type="match status" value="2"/>
</dbReference>